<gene>
    <name evidence="2" type="ORF">AVEN_3856_1</name>
</gene>
<accession>A0A4Y2VB06</accession>
<reference evidence="2 3" key="1">
    <citation type="journal article" date="2019" name="Sci. Rep.">
        <title>Orb-weaving spider Araneus ventricosus genome elucidates the spidroin gene catalogue.</title>
        <authorList>
            <person name="Kono N."/>
            <person name="Nakamura H."/>
            <person name="Ohtoshi R."/>
            <person name="Moran D.A.P."/>
            <person name="Shinohara A."/>
            <person name="Yoshida Y."/>
            <person name="Fujiwara M."/>
            <person name="Mori M."/>
            <person name="Tomita M."/>
            <person name="Arakawa K."/>
        </authorList>
    </citation>
    <scope>NUCLEOTIDE SEQUENCE [LARGE SCALE GENOMIC DNA]</scope>
</reference>
<dbReference type="Pfam" id="PF18701">
    <property type="entry name" value="DUF5641"/>
    <property type="match status" value="1"/>
</dbReference>
<sequence length="188" mass="21195">MTSLRSIVRHIIWKCVKCFHQKGQSANLFMADLPRSRVQPSRVFSRVGTDYAGLFLIKPRRGRQKSTLIVIEACLNSRPLCPISEDPSEHSVLTPGHFIIGTALTTRPEENLLDEKISSLKRWPSNYFRVFGNGGPVNDNIPPLHWKLGRVTEVYPSADDKVRVVLVKTANGLLKRPILKLSVLTIEN</sequence>
<name>A0A4Y2VB06_ARAVE</name>
<comment type="caution">
    <text evidence="2">The sequence shown here is derived from an EMBL/GenBank/DDBJ whole genome shotgun (WGS) entry which is preliminary data.</text>
</comment>
<dbReference type="EMBL" id="BGPR01045551">
    <property type="protein sequence ID" value="GBO22475.1"/>
    <property type="molecule type" value="Genomic_DNA"/>
</dbReference>
<proteinExistence type="predicted"/>
<evidence type="ECO:0000313" key="2">
    <source>
        <dbReference type="EMBL" id="GBO22475.1"/>
    </source>
</evidence>
<dbReference type="Proteomes" id="UP000499080">
    <property type="component" value="Unassembled WGS sequence"/>
</dbReference>
<keyword evidence="3" id="KW-1185">Reference proteome</keyword>
<protein>
    <recommendedName>
        <fullName evidence="1">DUF5641 domain-containing protein</fullName>
    </recommendedName>
</protein>
<evidence type="ECO:0000313" key="3">
    <source>
        <dbReference type="Proteomes" id="UP000499080"/>
    </source>
</evidence>
<organism evidence="2 3">
    <name type="scientific">Araneus ventricosus</name>
    <name type="common">Orbweaver spider</name>
    <name type="synonym">Epeira ventricosa</name>
    <dbReference type="NCBI Taxonomy" id="182803"/>
    <lineage>
        <taxon>Eukaryota</taxon>
        <taxon>Metazoa</taxon>
        <taxon>Ecdysozoa</taxon>
        <taxon>Arthropoda</taxon>
        <taxon>Chelicerata</taxon>
        <taxon>Arachnida</taxon>
        <taxon>Araneae</taxon>
        <taxon>Araneomorphae</taxon>
        <taxon>Entelegynae</taxon>
        <taxon>Araneoidea</taxon>
        <taxon>Araneidae</taxon>
        <taxon>Araneus</taxon>
    </lineage>
</organism>
<evidence type="ECO:0000259" key="1">
    <source>
        <dbReference type="Pfam" id="PF18701"/>
    </source>
</evidence>
<dbReference type="OrthoDB" id="8061911at2759"/>
<dbReference type="InterPro" id="IPR040676">
    <property type="entry name" value="DUF5641"/>
</dbReference>
<dbReference type="AlphaFoldDB" id="A0A4Y2VB06"/>
<feature type="domain" description="DUF5641" evidence="1">
    <location>
        <begin position="138"/>
        <end position="184"/>
    </location>
</feature>
<dbReference type="PANTHER" id="PTHR47331">
    <property type="entry name" value="PHD-TYPE DOMAIN-CONTAINING PROTEIN"/>
    <property type="match status" value="1"/>
</dbReference>